<dbReference type="CDD" id="cd08659">
    <property type="entry name" value="M20_ArgE_DapE-like"/>
    <property type="match status" value="1"/>
</dbReference>
<keyword evidence="9" id="KW-0457">Lysine biosynthesis</keyword>
<dbReference type="InterPro" id="IPR036264">
    <property type="entry name" value="Bact_exopeptidase_dim_dom"/>
</dbReference>
<dbReference type="PANTHER" id="PTHR43808">
    <property type="entry name" value="ACETYLORNITHINE DEACETYLASE"/>
    <property type="match status" value="1"/>
</dbReference>
<keyword evidence="4" id="KW-0028">Amino-acid biosynthesis</keyword>
<dbReference type="Pfam" id="PF07687">
    <property type="entry name" value="M20_dimer"/>
    <property type="match status" value="1"/>
</dbReference>
<dbReference type="InterPro" id="IPR050072">
    <property type="entry name" value="Peptidase_M20A"/>
</dbReference>
<evidence type="ECO:0000256" key="2">
    <source>
        <dbReference type="ARBA" id="ARBA00001947"/>
    </source>
</evidence>
<evidence type="ECO:0000256" key="4">
    <source>
        <dbReference type="ARBA" id="ARBA00022605"/>
    </source>
</evidence>
<evidence type="ECO:0000259" key="11">
    <source>
        <dbReference type="Pfam" id="PF07687"/>
    </source>
</evidence>
<reference evidence="13" key="1">
    <citation type="journal article" date="2019" name="Int. J. Syst. Evol. Microbiol.">
        <title>The Global Catalogue of Microorganisms (GCM) 10K type strain sequencing project: providing services to taxonomists for standard genome sequencing and annotation.</title>
        <authorList>
            <consortium name="The Broad Institute Genomics Platform"/>
            <consortium name="The Broad Institute Genome Sequencing Center for Infectious Disease"/>
            <person name="Wu L."/>
            <person name="Ma J."/>
        </authorList>
    </citation>
    <scope>NUCLEOTIDE SEQUENCE [LARGE SCALE GENOMIC DNA]</scope>
    <source>
        <strain evidence="13">CGMCC 1.12295</strain>
    </source>
</reference>
<dbReference type="InterPro" id="IPR002933">
    <property type="entry name" value="Peptidase_M20"/>
</dbReference>
<dbReference type="SUPFAM" id="SSF55031">
    <property type="entry name" value="Bacterial exopeptidase dimerisation domain"/>
    <property type="match status" value="1"/>
</dbReference>
<comment type="cofactor">
    <cofactor evidence="1">
        <name>Co(2+)</name>
        <dbReference type="ChEBI" id="CHEBI:48828"/>
    </cofactor>
</comment>
<evidence type="ECO:0000256" key="8">
    <source>
        <dbReference type="ARBA" id="ARBA00022915"/>
    </source>
</evidence>
<organism evidence="12 13">
    <name type="scientific">Siminovitchia sediminis</name>
    <dbReference type="NCBI Taxonomy" id="1274353"/>
    <lineage>
        <taxon>Bacteria</taxon>
        <taxon>Bacillati</taxon>
        <taxon>Bacillota</taxon>
        <taxon>Bacilli</taxon>
        <taxon>Bacillales</taxon>
        <taxon>Bacillaceae</taxon>
        <taxon>Siminovitchia</taxon>
    </lineage>
</organism>
<feature type="domain" description="Peptidase M20 dimerisation" evidence="11">
    <location>
        <begin position="169"/>
        <end position="272"/>
    </location>
</feature>
<proteinExistence type="inferred from homology"/>
<dbReference type="NCBIfam" id="TIGR01910">
    <property type="entry name" value="DapE-ArgE"/>
    <property type="match status" value="1"/>
</dbReference>
<evidence type="ECO:0000256" key="7">
    <source>
        <dbReference type="ARBA" id="ARBA00022833"/>
    </source>
</evidence>
<dbReference type="InterPro" id="IPR010182">
    <property type="entry name" value="ArgE/DapE"/>
</dbReference>
<evidence type="ECO:0000256" key="9">
    <source>
        <dbReference type="ARBA" id="ARBA00023154"/>
    </source>
</evidence>
<evidence type="ECO:0000256" key="1">
    <source>
        <dbReference type="ARBA" id="ARBA00001941"/>
    </source>
</evidence>
<dbReference type="Pfam" id="PF01546">
    <property type="entry name" value="Peptidase_M20"/>
    <property type="match status" value="1"/>
</dbReference>
<keyword evidence="8" id="KW-0220">Diaminopimelate biosynthesis</keyword>
<evidence type="ECO:0000313" key="13">
    <source>
        <dbReference type="Proteomes" id="UP001597301"/>
    </source>
</evidence>
<sequence length="382" mass="42160">MGAVRFLQEMIQIDSSNPPGNENRVSLMLAERCKAAGIPFQITEVEPGRSNFEIRLKGEGTGKIIFCGHMDTVLPGEQPWSYPPFSGKIINDKIYGRGASDMKSGLAAMYLAIESLFKEGKLLPKEIVFLATAGEEVDSCGARKYLEGQTMQDVEALIIGEPTNEKVVVGHKGALWIEIVTIGKTAHGSMPEMGINAVESMNKIMEMLKSFKKKWKITAEPLGQSSLAVTQIHGGIQTNVIPDRCSLSVDIRSVPPQSHQRLLAEINTGLEELFSYENSPDFSVNLLLDRPAILTKPTEKLIRLALDLNDQSSLYGVSYYTDAAVLNPNSEVPTLIYGPGDEKLAHQPNEYVEIQAYLRSIDFYRELAVKLSEEGRAASFHR</sequence>
<keyword evidence="7" id="KW-0862">Zinc</keyword>
<evidence type="ECO:0000313" key="12">
    <source>
        <dbReference type="EMBL" id="MFD1706761.1"/>
    </source>
</evidence>
<keyword evidence="5" id="KW-0479">Metal-binding</keyword>
<name>A0ABW4KHP2_9BACI</name>
<dbReference type="EMBL" id="JBHUEO010000019">
    <property type="protein sequence ID" value="MFD1706761.1"/>
    <property type="molecule type" value="Genomic_DNA"/>
</dbReference>
<dbReference type="Proteomes" id="UP001597301">
    <property type="component" value="Unassembled WGS sequence"/>
</dbReference>
<keyword evidence="10" id="KW-0170">Cobalt</keyword>
<dbReference type="InterPro" id="IPR011650">
    <property type="entry name" value="Peptidase_M20_dimer"/>
</dbReference>
<dbReference type="RefSeq" id="WP_380773436.1">
    <property type="nucleotide sequence ID" value="NZ_JBHUEO010000019.1"/>
</dbReference>
<dbReference type="SUPFAM" id="SSF53187">
    <property type="entry name" value="Zn-dependent exopeptidases"/>
    <property type="match status" value="1"/>
</dbReference>
<protein>
    <submittedName>
        <fullName evidence="12">M20 family metallopeptidase</fullName>
    </submittedName>
</protein>
<gene>
    <name evidence="12" type="ORF">ACFSCZ_08445</name>
</gene>
<comment type="similarity">
    <text evidence="3">Belongs to the peptidase M20A family.</text>
</comment>
<evidence type="ECO:0000256" key="10">
    <source>
        <dbReference type="ARBA" id="ARBA00023285"/>
    </source>
</evidence>
<evidence type="ECO:0000256" key="3">
    <source>
        <dbReference type="ARBA" id="ARBA00006247"/>
    </source>
</evidence>
<comment type="cofactor">
    <cofactor evidence="2">
        <name>Zn(2+)</name>
        <dbReference type="ChEBI" id="CHEBI:29105"/>
    </cofactor>
</comment>
<keyword evidence="13" id="KW-1185">Reference proteome</keyword>
<keyword evidence="6" id="KW-0378">Hydrolase</keyword>
<dbReference type="Gene3D" id="3.30.70.360">
    <property type="match status" value="1"/>
</dbReference>
<evidence type="ECO:0000256" key="5">
    <source>
        <dbReference type="ARBA" id="ARBA00022723"/>
    </source>
</evidence>
<comment type="caution">
    <text evidence="12">The sequence shown here is derived from an EMBL/GenBank/DDBJ whole genome shotgun (WGS) entry which is preliminary data.</text>
</comment>
<dbReference type="Gene3D" id="3.40.630.10">
    <property type="entry name" value="Zn peptidases"/>
    <property type="match status" value="2"/>
</dbReference>
<dbReference type="PANTHER" id="PTHR43808:SF8">
    <property type="entry name" value="PEPTIDASE M20 DIMERISATION DOMAIN-CONTAINING PROTEIN"/>
    <property type="match status" value="1"/>
</dbReference>
<accession>A0ABW4KHP2</accession>
<evidence type="ECO:0000256" key="6">
    <source>
        <dbReference type="ARBA" id="ARBA00022801"/>
    </source>
</evidence>